<gene>
    <name evidence="6" type="primary">sseA1</name>
    <name evidence="6" type="ORF">GCM10011401_17860</name>
</gene>
<organism evidence="6 7">
    <name type="scientific">Nesterenkonia cremea</name>
    <dbReference type="NCBI Taxonomy" id="1882340"/>
    <lineage>
        <taxon>Bacteria</taxon>
        <taxon>Bacillati</taxon>
        <taxon>Actinomycetota</taxon>
        <taxon>Actinomycetes</taxon>
        <taxon>Micrococcales</taxon>
        <taxon>Micrococcaceae</taxon>
        <taxon>Nesterenkonia</taxon>
    </lineage>
</organism>
<feature type="domain" description="Rhodanese" evidence="5">
    <location>
        <begin position="263"/>
        <end position="384"/>
    </location>
</feature>
<evidence type="ECO:0000256" key="1">
    <source>
        <dbReference type="ARBA" id="ARBA00022737"/>
    </source>
</evidence>
<dbReference type="SMART" id="SM00450">
    <property type="entry name" value="RHOD"/>
    <property type="match status" value="2"/>
</dbReference>
<comment type="caution">
    <text evidence="6">The sequence shown here is derived from an EMBL/GenBank/DDBJ whole genome shotgun (WGS) entry which is preliminary data.</text>
</comment>
<dbReference type="Pfam" id="PF00581">
    <property type="entry name" value="Rhodanese"/>
    <property type="match status" value="2"/>
</dbReference>
<feature type="region of interest" description="Disordered" evidence="4">
    <location>
        <begin position="1"/>
        <end position="30"/>
    </location>
</feature>
<dbReference type="PROSITE" id="PS00683">
    <property type="entry name" value="RHODANESE_2"/>
    <property type="match status" value="1"/>
</dbReference>
<evidence type="ECO:0000256" key="4">
    <source>
        <dbReference type="SAM" id="MobiDB-lite"/>
    </source>
</evidence>
<evidence type="ECO:0000256" key="2">
    <source>
        <dbReference type="ARBA" id="ARBA00047549"/>
    </source>
</evidence>
<protein>
    <recommendedName>
        <fullName evidence="3">Sulfurtransferase</fullName>
    </recommendedName>
</protein>
<dbReference type="RefSeq" id="WP_188684867.1">
    <property type="nucleotide sequence ID" value="NZ_BMIS01000007.1"/>
</dbReference>
<name>A0A917ERK9_9MICC</name>
<evidence type="ECO:0000259" key="5">
    <source>
        <dbReference type="PROSITE" id="PS50206"/>
    </source>
</evidence>
<dbReference type="InterPro" id="IPR051126">
    <property type="entry name" value="Thiosulfate_sulfurtransferase"/>
</dbReference>
<dbReference type="CDD" id="cd01448">
    <property type="entry name" value="TST_Repeat_1"/>
    <property type="match status" value="1"/>
</dbReference>
<dbReference type="PANTHER" id="PTHR43855:SF1">
    <property type="entry name" value="THIOSULFATE SULFURTRANSFERASE"/>
    <property type="match status" value="1"/>
</dbReference>
<dbReference type="EMBL" id="BMIS01000007">
    <property type="protein sequence ID" value="GGE71160.1"/>
    <property type="molecule type" value="Genomic_DNA"/>
</dbReference>
<reference evidence="6" key="2">
    <citation type="submission" date="2020-09" db="EMBL/GenBank/DDBJ databases">
        <authorList>
            <person name="Sun Q."/>
            <person name="Zhou Y."/>
        </authorList>
    </citation>
    <scope>NUCLEOTIDE SEQUENCE</scope>
    <source>
        <strain evidence="6">CGMCC 1.15388</strain>
    </source>
</reference>
<evidence type="ECO:0000256" key="3">
    <source>
        <dbReference type="RuleBase" id="RU000507"/>
    </source>
</evidence>
<reference evidence="6" key="1">
    <citation type="journal article" date="2014" name="Int. J. Syst. Evol. Microbiol.">
        <title>Complete genome sequence of Corynebacterium casei LMG S-19264T (=DSM 44701T), isolated from a smear-ripened cheese.</title>
        <authorList>
            <consortium name="US DOE Joint Genome Institute (JGI-PGF)"/>
            <person name="Walter F."/>
            <person name="Albersmeier A."/>
            <person name="Kalinowski J."/>
            <person name="Ruckert C."/>
        </authorList>
    </citation>
    <scope>NUCLEOTIDE SEQUENCE</scope>
    <source>
        <strain evidence="6">CGMCC 1.15388</strain>
    </source>
</reference>
<evidence type="ECO:0000313" key="7">
    <source>
        <dbReference type="Proteomes" id="UP000633136"/>
    </source>
</evidence>
<dbReference type="InterPro" id="IPR001763">
    <property type="entry name" value="Rhodanese-like_dom"/>
</dbReference>
<evidence type="ECO:0000313" key="6">
    <source>
        <dbReference type="EMBL" id="GGE71160.1"/>
    </source>
</evidence>
<dbReference type="CDD" id="cd01449">
    <property type="entry name" value="TST_Repeat_2"/>
    <property type="match status" value="1"/>
</dbReference>
<dbReference type="Gene3D" id="3.40.250.10">
    <property type="entry name" value="Rhodanese-like domain"/>
    <property type="match status" value="2"/>
</dbReference>
<comment type="catalytic activity">
    <reaction evidence="2">
        <text>thiosulfate + hydrogen cyanide = thiocyanate + sulfite + 2 H(+)</text>
        <dbReference type="Rhea" id="RHEA:16881"/>
        <dbReference type="ChEBI" id="CHEBI:15378"/>
        <dbReference type="ChEBI" id="CHEBI:17359"/>
        <dbReference type="ChEBI" id="CHEBI:18022"/>
        <dbReference type="ChEBI" id="CHEBI:18407"/>
        <dbReference type="ChEBI" id="CHEBI:33542"/>
        <dbReference type="EC" id="2.8.1.1"/>
    </reaction>
</comment>
<proteinExistence type="predicted"/>
<accession>A0A917ERK9</accession>
<dbReference type="InterPro" id="IPR036873">
    <property type="entry name" value="Rhodanese-like_dom_sf"/>
</dbReference>
<sequence length="397" mass="42810">MSTEDTNTSGEQSSGAASQQNTQTKGSGGKTAVAVVAAAALAGSAGFLVANSTGDDGADASTAGGSGEAAQTVSNIEVSGEHRGFDEVHQEDPLVTTDWLAERLDEGELHEQDIVLLDVSEDLPDSELTPYSEAHIPQAQYVEWSEEFTQPNTREFISEDEFTELAQSLGINQDSTVVLYGDNNNWFAAYASWVFNLYGAEDVRLLDGGLHKWEAYEDRELVEDVPEVPEGDFEAQPQNLDIRALQPDVLEVAEENAAADGEAVAGTNLVDIRSAEEHNGEVGVDPEIFEGEGASIWGHIPGSVNVTWTDIVDDETGEFLPEEEIRTIYEEAGVDFSDPTIAYCRIGERASHTWFALSQILGEEVSVYDGSWSEWGNTVGVPVANNTGDRAGLWGQQ</sequence>
<dbReference type="GO" id="GO:0004792">
    <property type="term" value="F:thiosulfate-cyanide sulfurtransferase activity"/>
    <property type="evidence" value="ECO:0007669"/>
    <property type="project" value="UniProtKB-EC"/>
</dbReference>
<dbReference type="InterPro" id="IPR001307">
    <property type="entry name" value="Thiosulphate_STrfase_CS"/>
</dbReference>
<feature type="compositionally biased region" description="Low complexity" evidence="4">
    <location>
        <begin position="9"/>
        <end position="20"/>
    </location>
</feature>
<dbReference type="PANTHER" id="PTHR43855">
    <property type="entry name" value="THIOSULFATE SULFURTRANSFERASE"/>
    <property type="match status" value="1"/>
</dbReference>
<keyword evidence="7" id="KW-1185">Reference proteome</keyword>
<feature type="domain" description="Rhodanese" evidence="5">
    <location>
        <begin position="110"/>
        <end position="222"/>
    </location>
</feature>
<dbReference type="SUPFAM" id="SSF52821">
    <property type="entry name" value="Rhodanese/Cell cycle control phosphatase"/>
    <property type="match status" value="2"/>
</dbReference>
<keyword evidence="3" id="KW-0808">Transferase</keyword>
<dbReference type="AlphaFoldDB" id="A0A917ERK9"/>
<keyword evidence="1" id="KW-0677">Repeat</keyword>
<dbReference type="Proteomes" id="UP000633136">
    <property type="component" value="Unassembled WGS sequence"/>
</dbReference>
<dbReference type="PROSITE" id="PS50206">
    <property type="entry name" value="RHODANESE_3"/>
    <property type="match status" value="2"/>
</dbReference>